<protein>
    <submittedName>
        <fullName evidence="9">ABC transporter permease</fullName>
    </submittedName>
</protein>
<keyword evidence="5 7" id="KW-1133">Transmembrane helix</keyword>
<keyword evidence="10" id="KW-1185">Reference proteome</keyword>
<reference evidence="9 10" key="1">
    <citation type="submission" date="2018-10" db="EMBL/GenBank/DDBJ databases">
        <title>Draft genome sequence of Bacillus salarius IM0101, isolated from a hypersaline soil in Inner Mongolia, China.</title>
        <authorList>
            <person name="Yamprayoonswat W."/>
            <person name="Boonvisut S."/>
            <person name="Jumpathong W."/>
            <person name="Sittihan S."/>
            <person name="Ruangsuj P."/>
            <person name="Wanthongcharoen S."/>
            <person name="Thongpramul N."/>
            <person name="Pimmason S."/>
            <person name="Yu B."/>
            <person name="Yasawong M."/>
        </authorList>
    </citation>
    <scope>NUCLEOTIDE SEQUENCE [LARGE SCALE GENOMIC DNA]</scope>
    <source>
        <strain evidence="9 10">IM0101</strain>
    </source>
</reference>
<dbReference type="InterPro" id="IPR000515">
    <property type="entry name" value="MetI-like"/>
</dbReference>
<evidence type="ECO:0000259" key="8">
    <source>
        <dbReference type="PROSITE" id="PS50928"/>
    </source>
</evidence>
<keyword evidence="3" id="KW-1003">Cell membrane</keyword>
<name>A0A3R9P9C1_9BACI</name>
<evidence type="ECO:0000256" key="5">
    <source>
        <dbReference type="ARBA" id="ARBA00022989"/>
    </source>
</evidence>
<dbReference type="EMBL" id="RBVX01000004">
    <property type="protein sequence ID" value="RSL34195.1"/>
    <property type="molecule type" value="Genomic_DNA"/>
</dbReference>
<dbReference type="RefSeq" id="WP_125555020.1">
    <property type="nucleotide sequence ID" value="NZ_RBVX01000004.1"/>
</dbReference>
<dbReference type="Proteomes" id="UP000275076">
    <property type="component" value="Unassembled WGS sequence"/>
</dbReference>
<evidence type="ECO:0000313" key="10">
    <source>
        <dbReference type="Proteomes" id="UP000275076"/>
    </source>
</evidence>
<feature type="transmembrane region" description="Helical" evidence="7">
    <location>
        <begin position="141"/>
        <end position="161"/>
    </location>
</feature>
<evidence type="ECO:0000256" key="2">
    <source>
        <dbReference type="ARBA" id="ARBA00022448"/>
    </source>
</evidence>
<evidence type="ECO:0000256" key="4">
    <source>
        <dbReference type="ARBA" id="ARBA00022692"/>
    </source>
</evidence>
<organism evidence="9 10">
    <name type="scientific">Salibacterium salarium</name>
    <dbReference type="NCBI Taxonomy" id="284579"/>
    <lineage>
        <taxon>Bacteria</taxon>
        <taxon>Bacillati</taxon>
        <taxon>Bacillota</taxon>
        <taxon>Bacilli</taxon>
        <taxon>Bacillales</taxon>
        <taxon>Bacillaceae</taxon>
    </lineage>
</organism>
<proteinExistence type="inferred from homology"/>
<dbReference type="GO" id="GO:0005886">
    <property type="term" value="C:plasma membrane"/>
    <property type="evidence" value="ECO:0007669"/>
    <property type="project" value="UniProtKB-SubCell"/>
</dbReference>
<comment type="similarity">
    <text evidence="7">Belongs to the binding-protein-dependent transport system permease family.</text>
</comment>
<evidence type="ECO:0000256" key="1">
    <source>
        <dbReference type="ARBA" id="ARBA00004651"/>
    </source>
</evidence>
<dbReference type="OrthoDB" id="9783295at2"/>
<evidence type="ECO:0000256" key="6">
    <source>
        <dbReference type="ARBA" id="ARBA00023136"/>
    </source>
</evidence>
<dbReference type="PANTHER" id="PTHR30151:SF19">
    <property type="entry name" value="ABC TRANSPORTER PERMEASE"/>
    <property type="match status" value="1"/>
</dbReference>
<comment type="caution">
    <text evidence="9">The sequence shown here is derived from an EMBL/GenBank/DDBJ whole genome shotgun (WGS) entry which is preliminary data.</text>
</comment>
<feature type="transmembrane region" description="Helical" evidence="7">
    <location>
        <begin position="238"/>
        <end position="256"/>
    </location>
</feature>
<feature type="domain" description="ABC transmembrane type-1" evidence="8">
    <location>
        <begin position="68"/>
        <end position="253"/>
    </location>
</feature>
<dbReference type="Gene3D" id="1.10.3720.10">
    <property type="entry name" value="MetI-like"/>
    <property type="match status" value="1"/>
</dbReference>
<evidence type="ECO:0000256" key="3">
    <source>
        <dbReference type="ARBA" id="ARBA00022475"/>
    </source>
</evidence>
<dbReference type="SUPFAM" id="SSF161098">
    <property type="entry name" value="MetI-like"/>
    <property type="match status" value="1"/>
</dbReference>
<dbReference type="GO" id="GO:0055085">
    <property type="term" value="P:transmembrane transport"/>
    <property type="evidence" value="ECO:0007669"/>
    <property type="project" value="InterPro"/>
</dbReference>
<feature type="transmembrane region" description="Helical" evidence="7">
    <location>
        <begin position="205"/>
        <end position="226"/>
    </location>
</feature>
<keyword evidence="6 7" id="KW-0472">Membrane</keyword>
<dbReference type="PROSITE" id="PS50928">
    <property type="entry name" value="ABC_TM1"/>
    <property type="match status" value="1"/>
</dbReference>
<keyword evidence="4 7" id="KW-0812">Transmembrane</keyword>
<evidence type="ECO:0000256" key="7">
    <source>
        <dbReference type="RuleBase" id="RU363032"/>
    </source>
</evidence>
<comment type="subcellular location">
    <subcellularLocation>
        <location evidence="1 7">Cell membrane</location>
        <topology evidence="1 7">Multi-pass membrane protein</topology>
    </subcellularLocation>
</comment>
<dbReference type="Pfam" id="PF00528">
    <property type="entry name" value="BPD_transp_1"/>
    <property type="match status" value="1"/>
</dbReference>
<dbReference type="CDD" id="cd06261">
    <property type="entry name" value="TM_PBP2"/>
    <property type="match status" value="1"/>
</dbReference>
<dbReference type="AlphaFoldDB" id="A0A3R9P9C1"/>
<accession>A0A3R9P9C1</accession>
<gene>
    <name evidence="9" type="ORF">D7Z54_06430</name>
</gene>
<feature type="transmembrane region" description="Helical" evidence="7">
    <location>
        <begin position="84"/>
        <end position="103"/>
    </location>
</feature>
<evidence type="ECO:0000313" key="9">
    <source>
        <dbReference type="EMBL" id="RSL34195.1"/>
    </source>
</evidence>
<keyword evidence="2 7" id="KW-0813">Transport</keyword>
<dbReference type="InterPro" id="IPR035906">
    <property type="entry name" value="MetI-like_sf"/>
</dbReference>
<sequence>MLKSQIQTLHKHYLHKIKKEKRRIISTQLLLLCVFFLAWEVLSRLQWIDPLIFSMPSRVWELAIENIADGSLLVHSSVTLTETIIGFTLGTIGGTCIALILWWSPFLSKVLDPYLVVLNSMPKVALGPIIIVAFGPGIPSVIAMACLLSIVITTLVVYNAFQQVDENYKKVLLTFGATKKQLFRHAVLPACYPTIISTMKVNVGLSWVGVIVGEFLVAKQGLGYLIIYGFQVFQFQQVMMSLLVIAILASLMYKSIEGLEKYLMKRKKRM</sequence>
<dbReference type="PANTHER" id="PTHR30151">
    <property type="entry name" value="ALKANE SULFONATE ABC TRANSPORTER-RELATED, MEMBRANE SUBUNIT"/>
    <property type="match status" value="1"/>
</dbReference>
<feature type="transmembrane region" description="Helical" evidence="7">
    <location>
        <begin position="115"/>
        <end position="135"/>
    </location>
</feature>
<feature type="transmembrane region" description="Helical" evidence="7">
    <location>
        <begin position="24"/>
        <end position="42"/>
    </location>
</feature>